<feature type="transmembrane region" description="Helical" evidence="8">
    <location>
        <begin position="115"/>
        <end position="140"/>
    </location>
</feature>
<evidence type="ECO:0000256" key="3">
    <source>
        <dbReference type="ARBA" id="ARBA00022448"/>
    </source>
</evidence>
<dbReference type="PROSITE" id="PS50850">
    <property type="entry name" value="MFS"/>
    <property type="match status" value="1"/>
</dbReference>
<dbReference type="GO" id="GO:0022857">
    <property type="term" value="F:transmembrane transporter activity"/>
    <property type="evidence" value="ECO:0007669"/>
    <property type="project" value="InterPro"/>
</dbReference>
<dbReference type="GO" id="GO:0005886">
    <property type="term" value="C:plasma membrane"/>
    <property type="evidence" value="ECO:0007669"/>
    <property type="project" value="UniProtKB-SubCell"/>
</dbReference>
<dbReference type="CDD" id="cd17503">
    <property type="entry name" value="MFS_LmrB_MDR_like"/>
    <property type="match status" value="1"/>
</dbReference>
<feature type="transmembrane region" description="Helical" evidence="8">
    <location>
        <begin position="316"/>
        <end position="338"/>
    </location>
</feature>
<dbReference type="Gene3D" id="1.20.1250.20">
    <property type="entry name" value="MFS general substrate transporter like domains"/>
    <property type="match status" value="1"/>
</dbReference>
<feature type="transmembrane region" description="Helical" evidence="8">
    <location>
        <begin position="62"/>
        <end position="83"/>
    </location>
</feature>
<dbReference type="NCBIfam" id="TIGR00711">
    <property type="entry name" value="efflux_EmrB"/>
    <property type="match status" value="1"/>
</dbReference>
<comment type="subcellular location">
    <subcellularLocation>
        <location evidence="1">Cell membrane</location>
        <topology evidence="1">Multi-pass membrane protein</topology>
    </subcellularLocation>
</comment>
<proteinExistence type="inferred from homology"/>
<feature type="domain" description="Major facilitator superfamily (MFS) profile" evidence="9">
    <location>
        <begin position="24"/>
        <end position="507"/>
    </location>
</feature>
<dbReference type="RefSeq" id="WP_090649445.1">
    <property type="nucleotide sequence ID" value="NZ_CBCRYE010000003.1"/>
</dbReference>
<feature type="transmembrane region" description="Helical" evidence="8">
    <location>
        <begin position="369"/>
        <end position="391"/>
    </location>
</feature>
<evidence type="ECO:0000259" key="9">
    <source>
        <dbReference type="PROSITE" id="PS50850"/>
    </source>
</evidence>
<accession>A0A1G4SSH4</accession>
<protein>
    <submittedName>
        <fullName evidence="10">MFS transporter, DHA2 family, multidrug resistance protein</fullName>
    </submittedName>
</protein>
<comment type="similarity">
    <text evidence="2">Belongs to the major facilitator superfamily. EmrB family.</text>
</comment>
<dbReference type="STRING" id="260084.SAMN02927928_2901"/>
<name>A0A1G4SSH4_9CAUL</name>
<evidence type="ECO:0000256" key="5">
    <source>
        <dbReference type="ARBA" id="ARBA00022692"/>
    </source>
</evidence>
<evidence type="ECO:0000256" key="1">
    <source>
        <dbReference type="ARBA" id="ARBA00004651"/>
    </source>
</evidence>
<evidence type="ECO:0000313" key="10">
    <source>
        <dbReference type="EMBL" id="SCW72164.1"/>
    </source>
</evidence>
<keyword evidence="5 8" id="KW-0812">Transmembrane</keyword>
<feature type="transmembrane region" description="Helical" evidence="8">
    <location>
        <begin position="174"/>
        <end position="198"/>
    </location>
</feature>
<feature type="transmembrane region" description="Helical" evidence="8">
    <location>
        <begin position="21"/>
        <end position="42"/>
    </location>
</feature>
<keyword evidence="11" id="KW-1185">Reference proteome</keyword>
<evidence type="ECO:0000256" key="8">
    <source>
        <dbReference type="SAM" id="Phobius"/>
    </source>
</evidence>
<evidence type="ECO:0000313" key="11">
    <source>
        <dbReference type="Proteomes" id="UP000199150"/>
    </source>
</evidence>
<dbReference type="PANTHER" id="PTHR42718:SF9">
    <property type="entry name" value="MAJOR FACILITATOR SUPERFAMILY MULTIDRUG TRANSPORTER MFSC"/>
    <property type="match status" value="1"/>
</dbReference>
<evidence type="ECO:0000256" key="7">
    <source>
        <dbReference type="ARBA" id="ARBA00023136"/>
    </source>
</evidence>
<feature type="transmembrane region" description="Helical" evidence="8">
    <location>
        <begin position="90"/>
        <end position="109"/>
    </location>
</feature>
<dbReference type="PANTHER" id="PTHR42718">
    <property type="entry name" value="MAJOR FACILITATOR SUPERFAMILY MULTIDRUG TRANSPORTER MFSC"/>
    <property type="match status" value="1"/>
</dbReference>
<dbReference type="Gene3D" id="1.20.1720.10">
    <property type="entry name" value="Multidrug resistance protein D"/>
    <property type="match status" value="1"/>
</dbReference>
<feature type="transmembrane region" description="Helical" evidence="8">
    <location>
        <begin position="210"/>
        <end position="229"/>
    </location>
</feature>
<dbReference type="InterPro" id="IPR004638">
    <property type="entry name" value="EmrB-like"/>
</dbReference>
<organism evidence="10 11">
    <name type="scientific">Asticcacaulis taihuensis</name>
    <dbReference type="NCBI Taxonomy" id="260084"/>
    <lineage>
        <taxon>Bacteria</taxon>
        <taxon>Pseudomonadati</taxon>
        <taxon>Pseudomonadota</taxon>
        <taxon>Alphaproteobacteria</taxon>
        <taxon>Caulobacterales</taxon>
        <taxon>Caulobacteraceae</taxon>
        <taxon>Asticcacaulis</taxon>
    </lineage>
</organism>
<feature type="transmembrane region" description="Helical" evidence="8">
    <location>
        <begin position="483"/>
        <end position="502"/>
    </location>
</feature>
<keyword evidence="6 8" id="KW-1133">Transmembrane helix</keyword>
<gene>
    <name evidence="10" type="ORF">SAMN02927928_2901</name>
</gene>
<dbReference type="InterPro" id="IPR020846">
    <property type="entry name" value="MFS_dom"/>
</dbReference>
<keyword evidence="3" id="KW-0813">Transport</keyword>
<dbReference type="Pfam" id="PF07690">
    <property type="entry name" value="MFS_1"/>
    <property type="match status" value="1"/>
</dbReference>
<evidence type="ECO:0000256" key="4">
    <source>
        <dbReference type="ARBA" id="ARBA00022475"/>
    </source>
</evidence>
<dbReference type="AlphaFoldDB" id="A0A1G4SSH4"/>
<dbReference type="Proteomes" id="UP000199150">
    <property type="component" value="Unassembled WGS sequence"/>
</dbReference>
<dbReference type="OrthoDB" id="9812221at2"/>
<evidence type="ECO:0000256" key="2">
    <source>
        <dbReference type="ARBA" id="ARBA00008537"/>
    </source>
</evidence>
<evidence type="ECO:0000256" key="6">
    <source>
        <dbReference type="ARBA" id="ARBA00022989"/>
    </source>
</evidence>
<feature type="transmembrane region" description="Helical" evidence="8">
    <location>
        <begin position="345"/>
        <end position="363"/>
    </location>
</feature>
<feature type="transmembrane region" description="Helical" evidence="8">
    <location>
        <begin position="147"/>
        <end position="168"/>
    </location>
</feature>
<dbReference type="InterPro" id="IPR011701">
    <property type="entry name" value="MFS"/>
</dbReference>
<sequence length="515" mass="54886">MSATTADTTYKEPVPLTGLTLWLCGILLAMANFVAILDVSIANVSVPNIAGALGVSTSQGTWVITSYAVAEAIAVPLTGWLASRFGTVRVFSVSLIGFGIASFLCGISPSLEILVMARILQGFCGGPLMPLSQTLLLTIFPKKLQPAAMGIWAITTLVAPVAGPMLGGTLCDNFGWGSIFLVNVPVAIGAGFLVWRVLFSQETRTTKARVDTVGLGLLILWVGALQLMLDLGKENEWFASPFIITLALIAALGFISFLIWELTDANPIVDLRVFRHRGFSIAMVCMALMIGSFFAINVIGPLWLQNNLGWTASWAGNATGMVGVLAIFAAPIAAQLAVRVDPRRLIFLGVGWLAIITFIRGLSTMEMSFGQIAFLIFLTGVGMPFFFMPLLQISMGSVKPEETANAAGLQNFIRTMSGAVATSFVTTIWENNATKNHEGIVDSLKGIQAFIDSLMQGGMSREAAIATADRLVNAQALMISTNGVFMGAAVLFLICALLVWTVPRPKGPVDMSNVH</sequence>
<dbReference type="InterPro" id="IPR036259">
    <property type="entry name" value="MFS_trans_sf"/>
</dbReference>
<feature type="transmembrane region" description="Helical" evidence="8">
    <location>
        <begin position="281"/>
        <end position="304"/>
    </location>
</feature>
<dbReference type="EMBL" id="FMTS01000005">
    <property type="protein sequence ID" value="SCW72164.1"/>
    <property type="molecule type" value="Genomic_DNA"/>
</dbReference>
<dbReference type="SUPFAM" id="SSF103473">
    <property type="entry name" value="MFS general substrate transporter"/>
    <property type="match status" value="1"/>
</dbReference>
<keyword evidence="4" id="KW-1003">Cell membrane</keyword>
<reference evidence="11" key="1">
    <citation type="submission" date="2016-10" db="EMBL/GenBank/DDBJ databases">
        <authorList>
            <person name="Varghese N."/>
            <person name="Submissions S."/>
        </authorList>
    </citation>
    <scope>NUCLEOTIDE SEQUENCE [LARGE SCALE GENOMIC DNA]</scope>
    <source>
        <strain evidence="11">CGMCC 1.3431</strain>
    </source>
</reference>
<feature type="transmembrane region" description="Helical" evidence="8">
    <location>
        <begin position="241"/>
        <end position="260"/>
    </location>
</feature>
<keyword evidence="7 8" id="KW-0472">Membrane</keyword>